<organism evidence="3 4">
    <name type="scientific">Micromonospora andamanensis</name>
    <dbReference type="NCBI Taxonomy" id="1287068"/>
    <lineage>
        <taxon>Bacteria</taxon>
        <taxon>Bacillati</taxon>
        <taxon>Actinomycetota</taxon>
        <taxon>Actinomycetes</taxon>
        <taxon>Micromonosporales</taxon>
        <taxon>Micromonosporaceae</taxon>
        <taxon>Micromonospora</taxon>
    </lineage>
</organism>
<dbReference type="InterPro" id="IPR005153">
    <property type="entry name" value="MbtH-like_dom"/>
</dbReference>
<evidence type="ECO:0000313" key="4">
    <source>
        <dbReference type="Proteomes" id="UP000647017"/>
    </source>
</evidence>
<dbReference type="SUPFAM" id="SSF160582">
    <property type="entry name" value="MbtH-like"/>
    <property type="match status" value="1"/>
</dbReference>
<accession>A0ABQ4HTH5</accession>
<feature type="region of interest" description="Disordered" evidence="1">
    <location>
        <begin position="20"/>
        <end position="40"/>
    </location>
</feature>
<comment type="caution">
    <text evidence="3">The sequence shown here is derived from an EMBL/GenBank/DDBJ whole genome shotgun (WGS) entry which is preliminary data.</text>
</comment>
<evidence type="ECO:0000256" key="1">
    <source>
        <dbReference type="SAM" id="MobiDB-lite"/>
    </source>
</evidence>
<protein>
    <recommendedName>
        <fullName evidence="2">MbtH-like domain-containing protein</fullName>
    </recommendedName>
</protein>
<evidence type="ECO:0000259" key="2">
    <source>
        <dbReference type="SMART" id="SM00923"/>
    </source>
</evidence>
<dbReference type="InterPro" id="IPR038020">
    <property type="entry name" value="MbtH-like_sf"/>
</dbReference>
<dbReference type="Pfam" id="PF03621">
    <property type="entry name" value="MbtH"/>
    <property type="match status" value="1"/>
</dbReference>
<gene>
    <name evidence="3" type="ORF">Van01_21540</name>
</gene>
<name>A0ABQ4HTH5_9ACTN</name>
<dbReference type="InterPro" id="IPR037407">
    <property type="entry name" value="MLP_fam"/>
</dbReference>
<keyword evidence="4" id="KW-1185">Reference proteome</keyword>
<dbReference type="Proteomes" id="UP000647017">
    <property type="component" value="Unassembled WGS sequence"/>
</dbReference>
<dbReference type="PANTHER" id="PTHR38444">
    <property type="entry name" value="ENTEROBACTIN BIOSYNTHESIS PROTEIN YBDZ"/>
    <property type="match status" value="1"/>
</dbReference>
<dbReference type="Gene3D" id="3.90.820.10">
    <property type="entry name" value="Structural Genomics, Unknown Function 30-nov-00 1gh9 Mol_id"/>
    <property type="match status" value="1"/>
</dbReference>
<dbReference type="PANTHER" id="PTHR38444:SF1">
    <property type="entry name" value="ENTEROBACTIN BIOSYNTHESIS PROTEIN YBDZ"/>
    <property type="match status" value="1"/>
</dbReference>
<sequence>MDESSARYRFAVVHNDEDQYSIWPDDQEPPPGWRREGTAGSRQQCLDHIGGIWTDITPRSLRAALDRDAAGR</sequence>
<dbReference type="EMBL" id="BOOZ01000009">
    <property type="protein sequence ID" value="GIJ08940.1"/>
    <property type="molecule type" value="Genomic_DNA"/>
</dbReference>
<evidence type="ECO:0000313" key="3">
    <source>
        <dbReference type="EMBL" id="GIJ08940.1"/>
    </source>
</evidence>
<dbReference type="SMART" id="SM00923">
    <property type="entry name" value="MbtH"/>
    <property type="match status" value="1"/>
</dbReference>
<feature type="domain" description="MbtH-like" evidence="2">
    <location>
        <begin position="1"/>
        <end position="51"/>
    </location>
</feature>
<proteinExistence type="predicted"/>
<reference evidence="3 4" key="1">
    <citation type="submission" date="2021-01" db="EMBL/GenBank/DDBJ databases">
        <title>Whole genome shotgun sequence of Verrucosispora andamanensis NBRC 109075.</title>
        <authorList>
            <person name="Komaki H."/>
            <person name="Tamura T."/>
        </authorList>
    </citation>
    <scope>NUCLEOTIDE SEQUENCE [LARGE SCALE GENOMIC DNA]</scope>
    <source>
        <strain evidence="3 4">NBRC 109075</strain>
    </source>
</reference>